<name>A0ACC2H3D9_DALPE</name>
<keyword evidence="2" id="KW-1185">Reference proteome</keyword>
<dbReference type="EMBL" id="CM055733">
    <property type="protein sequence ID" value="KAJ8010290.1"/>
    <property type="molecule type" value="Genomic_DNA"/>
</dbReference>
<evidence type="ECO:0000313" key="1">
    <source>
        <dbReference type="EMBL" id="KAJ8010290.1"/>
    </source>
</evidence>
<dbReference type="Proteomes" id="UP001157502">
    <property type="component" value="Chromosome 6"/>
</dbReference>
<sequence length="379" mass="42445">MGNAQSPTAQKRQTGRLEEDVEKKRKKTHPVVAAFRFLLMLSCSCNETEDYDANSENVRGYHNKETSSVPFGRHRYCLERRKKPPDRTSRTRKPDHGNESSVSRRSKRDQQKRDPGKDPRTSKDKKGRSTSSRTTDYPGWNKTRVKQICITPELAPSKPSSRHPTHRCSGQQCCRTFSSLSSALRGIESLDRPLESQVLPGVPSMSFPEDRRDQSTGKKQAGSIYCRQWVTIVDLDHYSLSHWGEKSGSSTSCSMTSGCRFSGTDLSNSYPSSSDLSSPDLSSLGSVTLLSAEAKTDDESDQDHNSSIQHLSSTQGCQKSPEINIYPSATVSQMDQSSSRDLTLEIKKLQDWSRSLEDLENEVQRVLMENVSNDPPTDQ</sequence>
<proteinExistence type="predicted"/>
<evidence type="ECO:0000313" key="2">
    <source>
        <dbReference type="Proteomes" id="UP001157502"/>
    </source>
</evidence>
<accession>A0ACC2H3D9</accession>
<comment type="caution">
    <text evidence="1">The sequence shown here is derived from an EMBL/GenBank/DDBJ whole genome shotgun (WGS) entry which is preliminary data.</text>
</comment>
<protein>
    <submittedName>
        <fullName evidence="1">Uncharacterized protein</fullName>
    </submittedName>
</protein>
<organism evidence="1 2">
    <name type="scientific">Dallia pectoralis</name>
    <name type="common">Alaska blackfish</name>
    <dbReference type="NCBI Taxonomy" id="75939"/>
    <lineage>
        <taxon>Eukaryota</taxon>
        <taxon>Metazoa</taxon>
        <taxon>Chordata</taxon>
        <taxon>Craniata</taxon>
        <taxon>Vertebrata</taxon>
        <taxon>Euteleostomi</taxon>
        <taxon>Actinopterygii</taxon>
        <taxon>Neopterygii</taxon>
        <taxon>Teleostei</taxon>
        <taxon>Protacanthopterygii</taxon>
        <taxon>Esociformes</taxon>
        <taxon>Umbridae</taxon>
        <taxon>Dallia</taxon>
    </lineage>
</organism>
<reference evidence="1" key="1">
    <citation type="submission" date="2021-05" db="EMBL/GenBank/DDBJ databases">
        <authorList>
            <person name="Pan Q."/>
            <person name="Jouanno E."/>
            <person name="Zahm M."/>
            <person name="Klopp C."/>
            <person name="Cabau C."/>
            <person name="Louis A."/>
            <person name="Berthelot C."/>
            <person name="Parey E."/>
            <person name="Roest Crollius H."/>
            <person name="Montfort J."/>
            <person name="Robinson-Rechavi M."/>
            <person name="Bouchez O."/>
            <person name="Lampietro C."/>
            <person name="Lopez Roques C."/>
            <person name="Donnadieu C."/>
            <person name="Postlethwait J."/>
            <person name="Bobe J."/>
            <person name="Dillon D."/>
            <person name="Chandos A."/>
            <person name="von Hippel F."/>
            <person name="Guiguen Y."/>
        </authorList>
    </citation>
    <scope>NUCLEOTIDE SEQUENCE</scope>
    <source>
        <strain evidence="1">YG-Jan2019</strain>
    </source>
</reference>
<gene>
    <name evidence="1" type="ORF">DPEC_G00073500</name>
</gene>